<feature type="transmembrane region" description="Helical" evidence="8">
    <location>
        <begin position="61"/>
        <end position="81"/>
    </location>
</feature>
<feature type="transmembrane region" description="Helical" evidence="8">
    <location>
        <begin position="249"/>
        <end position="269"/>
    </location>
</feature>
<comment type="similarity">
    <text evidence="2">Belongs to the auxin efflux carrier (TC 2.A.69) family.</text>
</comment>
<feature type="transmembrane region" description="Helical" evidence="8">
    <location>
        <begin position="189"/>
        <end position="207"/>
    </location>
</feature>
<dbReference type="PANTHER" id="PTHR36838:SF3">
    <property type="entry name" value="TRANSPORTER AUXIN EFFLUX CARRIER EC FAMILY"/>
    <property type="match status" value="1"/>
</dbReference>
<keyword evidence="3" id="KW-0813">Transport</keyword>
<feature type="transmembrane region" description="Helical" evidence="8">
    <location>
        <begin position="219"/>
        <end position="243"/>
    </location>
</feature>
<reference evidence="9" key="1">
    <citation type="submission" date="2022-11" db="EMBL/GenBank/DDBJ databases">
        <authorList>
            <person name="Somphong A."/>
            <person name="Phongsopitanun W."/>
        </authorList>
    </citation>
    <scope>NUCLEOTIDE SEQUENCE</scope>
    <source>
        <strain evidence="9">Pm04-4</strain>
    </source>
</reference>
<evidence type="ECO:0000256" key="6">
    <source>
        <dbReference type="ARBA" id="ARBA00022989"/>
    </source>
</evidence>
<feature type="transmembrane region" description="Helical" evidence="8">
    <location>
        <begin position="156"/>
        <end position="177"/>
    </location>
</feature>
<organism evidence="9 10">
    <name type="scientific">Paractinoplanes pyxinae</name>
    <dbReference type="NCBI Taxonomy" id="2997416"/>
    <lineage>
        <taxon>Bacteria</taxon>
        <taxon>Bacillati</taxon>
        <taxon>Actinomycetota</taxon>
        <taxon>Actinomycetes</taxon>
        <taxon>Micromonosporales</taxon>
        <taxon>Micromonosporaceae</taxon>
        <taxon>Paractinoplanes</taxon>
    </lineage>
</organism>
<dbReference type="InterPro" id="IPR004776">
    <property type="entry name" value="Mem_transp_PIN-like"/>
</dbReference>
<keyword evidence="5 8" id="KW-0812">Transmembrane</keyword>
<feature type="transmembrane region" description="Helical" evidence="8">
    <location>
        <begin position="6"/>
        <end position="25"/>
    </location>
</feature>
<keyword evidence="4" id="KW-1003">Cell membrane</keyword>
<evidence type="ECO:0000256" key="5">
    <source>
        <dbReference type="ARBA" id="ARBA00022692"/>
    </source>
</evidence>
<keyword evidence="7 8" id="KW-0472">Membrane</keyword>
<evidence type="ECO:0000313" key="9">
    <source>
        <dbReference type="EMBL" id="MCY1145616.1"/>
    </source>
</evidence>
<dbReference type="Proteomes" id="UP001151002">
    <property type="component" value="Unassembled WGS sequence"/>
</dbReference>
<evidence type="ECO:0000256" key="8">
    <source>
        <dbReference type="SAM" id="Phobius"/>
    </source>
</evidence>
<feature type="transmembrane region" description="Helical" evidence="8">
    <location>
        <begin position="281"/>
        <end position="301"/>
    </location>
</feature>
<comment type="caution">
    <text evidence="9">The sequence shown here is derived from an EMBL/GenBank/DDBJ whole genome shotgun (WGS) entry which is preliminary data.</text>
</comment>
<dbReference type="InterPro" id="IPR038770">
    <property type="entry name" value="Na+/solute_symporter_sf"/>
</dbReference>
<evidence type="ECO:0000256" key="4">
    <source>
        <dbReference type="ARBA" id="ARBA00022475"/>
    </source>
</evidence>
<dbReference type="RefSeq" id="WP_267570234.1">
    <property type="nucleotide sequence ID" value="NZ_JAPNTZ010000029.1"/>
</dbReference>
<sequence>MISALSGFAVIGVIVLVGWVAGRWGRLPAETQAVGGRLAYLILTPCLIFQGAAASDPGALFTQPLIVSTAAALLCFGLHALTTRGRDPGTRIVGALAAGYTNATYIGVPVATYVLRDTALVVPIVMLQLLIITPVALTVLQFVTTGHTSWRTSLTAPFRVPLTVAVALGVAVAVTGIRLPSVLAEPITAIGQAAVPVVLLVFGMSLSGRRVLEPGPDRLPIVAAVVLKTAVMPLIAFLLALGLRLTPTQTYAVTVLAALPTAQNIFLYAQSFGTALLLARDAIFLSTLACAPALLTIALLHNLT</sequence>
<evidence type="ECO:0000313" key="10">
    <source>
        <dbReference type="Proteomes" id="UP001151002"/>
    </source>
</evidence>
<dbReference type="PANTHER" id="PTHR36838">
    <property type="entry name" value="AUXIN EFFLUX CARRIER FAMILY PROTEIN"/>
    <property type="match status" value="1"/>
</dbReference>
<comment type="subcellular location">
    <subcellularLocation>
        <location evidence="1">Cell membrane</location>
        <topology evidence="1">Multi-pass membrane protein</topology>
    </subcellularLocation>
</comment>
<accession>A0ABT4BGF2</accession>
<dbReference type="EMBL" id="JAPNTZ010000029">
    <property type="protein sequence ID" value="MCY1145616.1"/>
    <property type="molecule type" value="Genomic_DNA"/>
</dbReference>
<feature type="transmembrane region" description="Helical" evidence="8">
    <location>
        <begin position="120"/>
        <end position="144"/>
    </location>
</feature>
<feature type="transmembrane region" description="Helical" evidence="8">
    <location>
        <begin position="37"/>
        <end position="55"/>
    </location>
</feature>
<gene>
    <name evidence="9" type="ORF">OWR29_47085</name>
</gene>
<feature type="transmembrane region" description="Helical" evidence="8">
    <location>
        <begin position="93"/>
        <end position="114"/>
    </location>
</feature>
<evidence type="ECO:0000256" key="3">
    <source>
        <dbReference type="ARBA" id="ARBA00022448"/>
    </source>
</evidence>
<evidence type="ECO:0000256" key="2">
    <source>
        <dbReference type="ARBA" id="ARBA00010145"/>
    </source>
</evidence>
<dbReference type="Pfam" id="PF03547">
    <property type="entry name" value="Mem_trans"/>
    <property type="match status" value="2"/>
</dbReference>
<dbReference type="Gene3D" id="1.20.1530.20">
    <property type="match status" value="1"/>
</dbReference>
<name>A0ABT4BGF2_9ACTN</name>
<keyword evidence="10" id="KW-1185">Reference proteome</keyword>
<proteinExistence type="inferred from homology"/>
<protein>
    <submittedName>
        <fullName evidence="9">AEC family transporter</fullName>
    </submittedName>
</protein>
<evidence type="ECO:0000256" key="7">
    <source>
        <dbReference type="ARBA" id="ARBA00023136"/>
    </source>
</evidence>
<keyword evidence="6 8" id="KW-1133">Transmembrane helix</keyword>
<evidence type="ECO:0000256" key="1">
    <source>
        <dbReference type="ARBA" id="ARBA00004651"/>
    </source>
</evidence>